<accession>A0A9W8ZFM4</accession>
<proteinExistence type="predicted"/>
<protein>
    <submittedName>
        <fullName evidence="1">Uncharacterized protein</fullName>
    </submittedName>
</protein>
<dbReference type="Proteomes" id="UP001140510">
    <property type="component" value="Unassembled WGS sequence"/>
</dbReference>
<dbReference type="AlphaFoldDB" id="A0A9W8ZFM4"/>
<comment type="caution">
    <text evidence="1">The sequence shown here is derived from an EMBL/GenBank/DDBJ whole genome shotgun (WGS) entry which is preliminary data.</text>
</comment>
<evidence type="ECO:0000313" key="1">
    <source>
        <dbReference type="EMBL" id="KAJ4405377.1"/>
    </source>
</evidence>
<dbReference type="PANTHER" id="PTHR33112:SF16">
    <property type="entry name" value="HETEROKARYON INCOMPATIBILITY DOMAIN-CONTAINING PROTEIN"/>
    <property type="match status" value="1"/>
</dbReference>
<name>A0A9W8ZFM4_9PLEO</name>
<organism evidence="1 2">
    <name type="scientific">Didymella pomorum</name>
    <dbReference type="NCBI Taxonomy" id="749634"/>
    <lineage>
        <taxon>Eukaryota</taxon>
        <taxon>Fungi</taxon>
        <taxon>Dikarya</taxon>
        <taxon>Ascomycota</taxon>
        <taxon>Pezizomycotina</taxon>
        <taxon>Dothideomycetes</taxon>
        <taxon>Pleosporomycetidae</taxon>
        <taxon>Pleosporales</taxon>
        <taxon>Pleosporineae</taxon>
        <taxon>Didymellaceae</taxon>
        <taxon>Didymella</taxon>
    </lineage>
</organism>
<dbReference type="OrthoDB" id="3944849at2759"/>
<evidence type="ECO:0000313" key="2">
    <source>
        <dbReference type="Proteomes" id="UP001140510"/>
    </source>
</evidence>
<dbReference type="PANTHER" id="PTHR33112">
    <property type="entry name" value="DOMAIN PROTEIN, PUTATIVE-RELATED"/>
    <property type="match status" value="1"/>
</dbReference>
<gene>
    <name evidence="1" type="ORF">N0V91_005328</name>
</gene>
<reference evidence="1" key="1">
    <citation type="submission" date="2022-10" db="EMBL/GenBank/DDBJ databases">
        <title>Tapping the CABI collections for fungal endophytes: first genome assemblies for Collariella, Neodidymelliopsis, Ascochyta clinopodiicola, Didymella pomorum, Didymosphaeria variabile, Neocosmospora piperis and Neocucurbitaria cava.</title>
        <authorList>
            <person name="Hill R."/>
        </authorList>
    </citation>
    <scope>NUCLEOTIDE SEQUENCE</scope>
    <source>
        <strain evidence="1">IMI 355091</strain>
    </source>
</reference>
<dbReference type="EMBL" id="JAPEVA010000035">
    <property type="protein sequence ID" value="KAJ4405377.1"/>
    <property type="molecule type" value="Genomic_DNA"/>
</dbReference>
<sequence length="343" mass="39174">MVRLSLCIEVALKTSGGSKYGTKTASQPNELGVSKNGCCHRARYISEEDRSFGNVEKGVRPIFAQRVYTAPRLCLKTQGCGNISLVHQRLILPRQGLDDYSTADKLVAIAGLTDDMKQALDALDPVRPCTYVLGLWQEDLAMGLCWRKRYASHKTSEYRLPSWTWASMRGEIYFNVGQRDESFIPLLDQKATRISGEAQEMALSLLGHVVEIEPVAMEQMKTIGIGRFQDLFTHIRYDKQEWLLSHGHVYMISYDEGNDWEEVHLMPLGFETFEDEDGRARVNLFGLLMTAVYEQTNTFKRVGLLGTYRNPPLRDSHPMDEVYEPHLAEKFLEHFSQRRITTV</sequence>
<keyword evidence="2" id="KW-1185">Reference proteome</keyword>